<dbReference type="AlphaFoldDB" id="C7JA59"/>
<comment type="similarity">
    <text evidence="1">Belongs to the AAA ATPase family.</text>
</comment>
<dbReference type="GO" id="GO:0016887">
    <property type="term" value="F:ATP hydrolysis activity"/>
    <property type="evidence" value="ECO:0007669"/>
    <property type="project" value="InterPro"/>
</dbReference>
<dbReference type="InterPro" id="IPR003959">
    <property type="entry name" value="ATPase_AAA_core"/>
</dbReference>
<reference evidence="3 4" key="1">
    <citation type="journal article" date="2005" name="Nature">
        <title>The map-based sequence of the rice genome.</title>
        <authorList>
            <consortium name="International rice genome sequencing project (IRGSP)"/>
            <person name="Matsumoto T."/>
            <person name="Wu J."/>
            <person name="Kanamori H."/>
            <person name="Katayose Y."/>
            <person name="Fujisawa M."/>
            <person name="Namiki N."/>
            <person name="Mizuno H."/>
            <person name="Yamamoto K."/>
            <person name="Antonio B.A."/>
            <person name="Baba T."/>
            <person name="Sakata K."/>
            <person name="Nagamura Y."/>
            <person name="Aoki H."/>
            <person name="Arikawa K."/>
            <person name="Arita K."/>
            <person name="Bito T."/>
            <person name="Chiden Y."/>
            <person name="Fujitsuka N."/>
            <person name="Fukunaka R."/>
            <person name="Hamada M."/>
            <person name="Harada C."/>
            <person name="Hayashi A."/>
            <person name="Hijishita S."/>
            <person name="Honda M."/>
            <person name="Hosokawa S."/>
            <person name="Ichikawa Y."/>
            <person name="Idonuma A."/>
            <person name="Iijima M."/>
            <person name="Ikeda M."/>
            <person name="Ikeno M."/>
            <person name="Ito K."/>
            <person name="Ito S."/>
            <person name="Ito T."/>
            <person name="Ito Y."/>
            <person name="Ito Y."/>
            <person name="Iwabuchi A."/>
            <person name="Kamiya K."/>
            <person name="Karasawa W."/>
            <person name="Kurita K."/>
            <person name="Katagiri S."/>
            <person name="Kikuta A."/>
            <person name="Kobayashi H."/>
            <person name="Kobayashi N."/>
            <person name="Machita K."/>
            <person name="Maehara T."/>
            <person name="Masukawa M."/>
            <person name="Mizubayashi T."/>
            <person name="Mukai Y."/>
            <person name="Nagasaki H."/>
            <person name="Nagata Y."/>
            <person name="Naito S."/>
            <person name="Nakashima M."/>
            <person name="Nakama Y."/>
            <person name="Nakamichi Y."/>
            <person name="Nakamura M."/>
            <person name="Meguro A."/>
            <person name="Negishi M."/>
            <person name="Ohta I."/>
            <person name="Ohta T."/>
            <person name="Okamoto M."/>
            <person name="Ono N."/>
            <person name="Saji S."/>
            <person name="Sakaguchi M."/>
            <person name="Sakai K."/>
            <person name="Shibata M."/>
            <person name="Shimokawa T."/>
            <person name="Song J."/>
            <person name="Takazaki Y."/>
            <person name="Terasawa K."/>
            <person name="Tsugane M."/>
            <person name="Tsuji K."/>
            <person name="Ueda S."/>
            <person name="Waki K."/>
            <person name="Yamagata H."/>
            <person name="Yamamoto M."/>
            <person name="Yamamoto S."/>
            <person name="Yamane H."/>
            <person name="Yoshiki S."/>
            <person name="Yoshihara R."/>
            <person name="Yukawa K."/>
            <person name="Zhong H."/>
            <person name="Yano M."/>
            <person name="Yuan Q."/>
            <person name="Ouyang S."/>
            <person name="Liu J."/>
            <person name="Jones K.M."/>
            <person name="Gansberger K."/>
            <person name="Moffat K."/>
            <person name="Hill J."/>
            <person name="Bera J."/>
            <person name="Fadrosh D."/>
            <person name="Jin S."/>
            <person name="Johri S."/>
            <person name="Kim M."/>
            <person name="Overton L."/>
            <person name="Reardon M."/>
            <person name="Tsitrin T."/>
            <person name="Vuong H."/>
            <person name="Weaver B."/>
            <person name="Ciecko A."/>
            <person name="Tallon L."/>
            <person name="Jackson J."/>
            <person name="Pai G."/>
            <person name="Aken S.V."/>
            <person name="Utterback T."/>
            <person name="Reidmuller S."/>
            <person name="Feldblyum T."/>
            <person name="Hsiao J."/>
            <person name="Zismann V."/>
            <person name="Iobst S."/>
            <person name="de Vazeille A.R."/>
            <person name="Buell C.R."/>
            <person name="Ying K."/>
            <person name="Li Y."/>
            <person name="Lu T."/>
            <person name="Huang Y."/>
            <person name="Zhao Q."/>
            <person name="Feng Q."/>
            <person name="Zhang L."/>
            <person name="Zhu J."/>
            <person name="Weng Q."/>
            <person name="Mu J."/>
            <person name="Lu Y."/>
            <person name="Fan D."/>
            <person name="Liu Y."/>
            <person name="Guan J."/>
            <person name="Zhang Y."/>
            <person name="Yu S."/>
            <person name="Liu X."/>
            <person name="Zhang Y."/>
            <person name="Hong G."/>
            <person name="Han B."/>
            <person name="Choisne N."/>
            <person name="Demange N."/>
            <person name="Orjeda G."/>
            <person name="Samain S."/>
            <person name="Cattolico L."/>
            <person name="Pelletier E."/>
            <person name="Couloux A."/>
            <person name="Segurens B."/>
            <person name="Wincker P."/>
            <person name="D'Hont A."/>
            <person name="Scarpelli C."/>
            <person name="Weissenbach J."/>
            <person name="Salanoubat M."/>
            <person name="Quetier F."/>
            <person name="Yu Y."/>
            <person name="Kim H.R."/>
            <person name="Rambo T."/>
            <person name="Currie J."/>
            <person name="Collura K."/>
            <person name="Luo M."/>
            <person name="Yang T."/>
            <person name="Ammiraju J.S.S."/>
            <person name="Engler F."/>
            <person name="Soderlund C."/>
            <person name="Wing R.A."/>
            <person name="Palmer L.E."/>
            <person name="de la Bastide M."/>
            <person name="Spiegel L."/>
            <person name="Nascimento L."/>
            <person name="Zutavern T."/>
            <person name="O'Shaughnessy A."/>
            <person name="Dike S."/>
            <person name="Dedhia N."/>
            <person name="Preston R."/>
            <person name="Balija V."/>
            <person name="McCombie W.R."/>
            <person name="Chow T."/>
            <person name="Chen H."/>
            <person name="Chung M."/>
            <person name="Chen C."/>
            <person name="Shaw J."/>
            <person name="Wu H."/>
            <person name="Hsiao K."/>
            <person name="Chao Y."/>
            <person name="Chu M."/>
            <person name="Cheng C."/>
            <person name="Hour A."/>
            <person name="Lee P."/>
            <person name="Lin S."/>
            <person name="Lin Y."/>
            <person name="Liou J."/>
            <person name="Liu S."/>
            <person name="Hsing Y."/>
            <person name="Raghuvanshi S."/>
            <person name="Mohanty A."/>
            <person name="Bharti A.K."/>
            <person name="Gaur A."/>
            <person name="Gupta V."/>
            <person name="Kumar D."/>
            <person name="Ravi V."/>
            <person name="Vij S."/>
            <person name="Kapur A."/>
            <person name="Khurana P."/>
            <person name="Khurana P."/>
            <person name="Khurana J.P."/>
            <person name="Tyagi A.K."/>
            <person name="Gaikwad K."/>
            <person name="Singh A."/>
            <person name="Dalal V."/>
            <person name="Srivastava S."/>
            <person name="Dixit A."/>
            <person name="Pal A.K."/>
            <person name="Ghazi I.A."/>
            <person name="Yadav M."/>
            <person name="Pandit A."/>
            <person name="Bhargava A."/>
            <person name="Sureshbabu K."/>
            <person name="Batra K."/>
            <person name="Sharma T.R."/>
            <person name="Mohapatra T."/>
            <person name="Singh N.K."/>
            <person name="Messing J."/>
            <person name="Nelson A.B."/>
            <person name="Fuks G."/>
            <person name="Kavchok S."/>
            <person name="Keizer G."/>
            <person name="Linton E."/>
            <person name="Llaca V."/>
            <person name="Song R."/>
            <person name="Tanyolac B."/>
            <person name="Young S."/>
            <person name="Ho-Il K."/>
            <person name="Hahn J.H."/>
            <person name="Sangsakoo G."/>
            <person name="Vanavichit A."/>
            <person name="de Mattos Luiz.A.T."/>
            <person name="Zimmer P.D."/>
            <person name="Malone G."/>
            <person name="Dellagostin O."/>
            <person name="de Oliveira A.C."/>
            <person name="Bevan M."/>
            <person name="Bancroft I."/>
            <person name="Minx P."/>
            <person name="Cordum H."/>
            <person name="Wilson R."/>
            <person name="Cheng Z."/>
            <person name="Jin W."/>
            <person name="Jiang J."/>
            <person name="Leong S.A."/>
            <person name="Iwama H."/>
            <person name="Gojobori T."/>
            <person name="Itoh T."/>
            <person name="Niimura Y."/>
            <person name="Fujii Y."/>
            <person name="Habara T."/>
            <person name="Sakai H."/>
            <person name="Sato Y."/>
            <person name="Wilson G."/>
            <person name="Kumar K."/>
            <person name="McCouch S."/>
            <person name="Juretic N."/>
            <person name="Hoen D."/>
            <person name="Wright S."/>
            <person name="Bruskiewich R."/>
            <person name="Bureau T."/>
            <person name="Miyao A."/>
            <person name="Hirochika H."/>
            <person name="Nishikawa T."/>
            <person name="Kadowaki K."/>
            <person name="Sugiura M."/>
            <person name="Burr B."/>
            <person name="Sasaki T."/>
        </authorList>
    </citation>
    <scope>NUCLEOTIDE SEQUENCE [LARGE SCALE GENOMIC DNA]</scope>
    <source>
        <strain evidence="4">cv. Nipponbare</strain>
    </source>
</reference>
<accession>C7JA59</accession>
<dbReference type="PANTHER" id="PTHR23074:SF17">
    <property type="entry name" value="FIDGETIN-LIKE PROTEIN 1"/>
    <property type="match status" value="1"/>
</dbReference>
<proteinExistence type="inferred from homology"/>
<gene>
    <name evidence="3" type="ordered locus">Os12g0443800</name>
</gene>
<dbReference type="PANTHER" id="PTHR23074">
    <property type="entry name" value="AAA DOMAIN-CONTAINING"/>
    <property type="match status" value="1"/>
</dbReference>
<feature type="domain" description="ATPase AAA-type core" evidence="2">
    <location>
        <begin position="5"/>
        <end position="80"/>
    </location>
</feature>
<protein>
    <submittedName>
        <fullName evidence="3">Os12g0443800 protein</fullName>
    </submittedName>
</protein>
<evidence type="ECO:0000256" key="1">
    <source>
        <dbReference type="ARBA" id="ARBA00006914"/>
    </source>
</evidence>
<evidence type="ECO:0000313" key="4">
    <source>
        <dbReference type="Proteomes" id="UP000000763"/>
    </source>
</evidence>
<dbReference type="InterPro" id="IPR027417">
    <property type="entry name" value="P-loop_NTPase"/>
</dbReference>
<dbReference type="KEGG" id="dosa:Os12g0443800"/>
<organism evidence="3 4">
    <name type="scientific">Oryza sativa subsp. japonica</name>
    <name type="common">Rice</name>
    <dbReference type="NCBI Taxonomy" id="39947"/>
    <lineage>
        <taxon>Eukaryota</taxon>
        <taxon>Viridiplantae</taxon>
        <taxon>Streptophyta</taxon>
        <taxon>Embryophyta</taxon>
        <taxon>Tracheophyta</taxon>
        <taxon>Spermatophyta</taxon>
        <taxon>Magnoliopsida</taxon>
        <taxon>Liliopsida</taxon>
        <taxon>Poales</taxon>
        <taxon>Poaceae</taxon>
        <taxon>BOP clade</taxon>
        <taxon>Oryzoideae</taxon>
        <taxon>Oryzeae</taxon>
        <taxon>Oryzinae</taxon>
        <taxon>Oryza</taxon>
        <taxon>Oryza sativa</taxon>
    </lineage>
</organism>
<dbReference type="Pfam" id="PF00004">
    <property type="entry name" value="AAA"/>
    <property type="match status" value="1"/>
</dbReference>
<dbReference type="EMBL" id="AP008218">
    <property type="protein sequence ID" value="BAH95663.1"/>
    <property type="molecule type" value="Genomic_DNA"/>
</dbReference>
<dbReference type="SUPFAM" id="SSF52540">
    <property type="entry name" value="P-loop containing nucleoside triphosphate hydrolases"/>
    <property type="match status" value="1"/>
</dbReference>
<sequence length="144" mass="16165">MIVNSPAVQIGEGEKLVRALFGVACCRQPAVIFVDEIDSLLSQRKSDGEHESSRRLKTQFLIEMEGFDSGNDQILLIGTSCVKKMKISSVICINVCHGRNYRIFICMRFEHQHSMCFSIVLVKCIIAYPSLPKGLCFEVVLHSL</sequence>
<evidence type="ECO:0000313" key="3">
    <source>
        <dbReference type="EMBL" id="BAH95663.1"/>
    </source>
</evidence>
<dbReference type="GO" id="GO:0005524">
    <property type="term" value="F:ATP binding"/>
    <property type="evidence" value="ECO:0007669"/>
    <property type="project" value="InterPro"/>
</dbReference>
<dbReference type="Proteomes" id="UP000000763">
    <property type="component" value="Chromosome 12"/>
</dbReference>
<dbReference type="InterPro" id="IPR050304">
    <property type="entry name" value="MT-severing_AAA_ATPase"/>
</dbReference>
<reference evidence="4" key="2">
    <citation type="journal article" date="2008" name="Nucleic Acids Res.">
        <title>The rice annotation project database (RAP-DB): 2008 update.</title>
        <authorList>
            <consortium name="The rice annotation project (RAP)"/>
        </authorList>
    </citation>
    <scope>GENOME REANNOTATION</scope>
    <source>
        <strain evidence="4">cv. Nipponbare</strain>
    </source>
</reference>
<name>C7JA59_ORYSJ</name>
<dbReference type="Gene3D" id="3.40.50.300">
    <property type="entry name" value="P-loop containing nucleotide triphosphate hydrolases"/>
    <property type="match status" value="1"/>
</dbReference>
<evidence type="ECO:0000259" key="2">
    <source>
        <dbReference type="Pfam" id="PF00004"/>
    </source>
</evidence>